<keyword evidence="2" id="KW-0808">Transferase</keyword>
<dbReference type="InterPro" id="IPR010737">
    <property type="entry name" value="4-carb_acid_sugar_kinase_N"/>
</dbReference>
<organism evidence="9 10">
    <name type="scientific">Hydrogenophaga electricum</name>
    <dbReference type="NCBI Taxonomy" id="1230953"/>
    <lineage>
        <taxon>Bacteria</taxon>
        <taxon>Pseudomonadati</taxon>
        <taxon>Pseudomonadota</taxon>
        <taxon>Betaproteobacteria</taxon>
        <taxon>Burkholderiales</taxon>
        <taxon>Comamonadaceae</taxon>
        <taxon>Hydrogenophaga</taxon>
    </lineage>
</organism>
<keyword evidence="6" id="KW-0119">Carbohydrate metabolism</keyword>
<evidence type="ECO:0000313" key="9">
    <source>
        <dbReference type="EMBL" id="GLS12816.1"/>
    </source>
</evidence>
<proteinExistence type="inferred from homology"/>
<evidence type="ECO:0000313" key="10">
    <source>
        <dbReference type="Proteomes" id="UP001156903"/>
    </source>
</evidence>
<sequence length="445" mass="46502">MNPDTARPRLAWYGDDFTGATDTLATTAQAGLRSLLFLGVPSAAHLERAGPLDAVGIAGAARAMGPAEMATELEPVGRFFARLGAPVVHYKCCSTFDSAPHVGSIGEAVRCLRPHLPTAWVPIVGGQPNIGRYCCFSQLFAAAGTGGEVHRIDRHPTMSRHPVTPMGEADLRRHLAAQGLPRVLGLHYPSYQTAPAQQDALLQHLLADAPDAVLFDIASPADLAAVGRLLWHQALQAPLLAVGPSGVEQALAAHWAETADAHPAASAPLRPPRPAQGPVFVFAGSLSPRTGEQVAAAHSFERLSLDVRDLLSDPAAARHRCQSVLAALAAGQHVLLHTDAQARHGDLDPHAVANATGELVAAIVNACAQTSRPLQRIGIAGGDTSSLAVQKLGLWGLACEGVLAPGVTLSRARSDQPALDGLELMLKGGQMGPVDLFERLLRGLA</sequence>
<keyword evidence="4" id="KW-0418">Kinase</keyword>
<dbReference type="Pfam" id="PF07005">
    <property type="entry name" value="SBD_N"/>
    <property type="match status" value="1"/>
</dbReference>
<feature type="domain" description="Four-carbon acid sugar kinase N-terminal" evidence="7">
    <location>
        <begin position="10"/>
        <end position="251"/>
    </location>
</feature>
<dbReference type="InterPro" id="IPR042213">
    <property type="entry name" value="NBD_C_sf"/>
</dbReference>
<comment type="caution">
    <text evidence="9">The sequence shown here is derived from an EMBL/GenBank/DDBJ whole genome shotgun (WGS) entry which is preliminary data.</text>
</comment>
<evidence type="ECO:0000256" key="4">
    <source>
        <dbReference type="ARBA" id="ARBA00022777"/>
    </source>
</evidence>
<dbReference type="InterPro" id="IPR037051">
    <property type="entry name" value="4-carb_acid_sugar_kinase_N_sf"/>
</dbReference>
<keyword evidence="5" id="KW-0067">ATP-binding</keyword>
<dbReference type="Gene3D" id="3.40.50.10840">
    <property type="entry name" value="Putative sugar-binding, N-terminal domain"/>
    <property type="match status" value="1"/>
</dbReference>
<accession>A0ABQ6C3A8</accession>
<comment type="similarity">
    <text evidence="1">Belongs to the four-carbon acid sugar kinase family.</text>
</comment>
<keyword evidence="3" id="KW-0547">Nucleotide-binding</keyword>
<dbReference type="Pfam" id="PF17042">
    <property type="entry name" value="NBD_C"/>
    <property type="match status" value="1"/>
</dbReference>
<evidence type="ECO:0000256" key="6">
    <source>
        <dbReference type="ARBA" id="ARBA00023277"/>
    </source>
</evidence>
<name>A0ABQ6C3A8_9BURK</name>
<dbReference type="Proteomes" id="UP001156903">
    <property type="component" value="Unassembled WGS sequence"/>
</dbReference>
<dbReference type="Gene3D" id="3.40.980.20">
    <property type="entry name" value="Four-carbon acid sugar kinase, nucleotide binding domain"/>
    <property type="match status" value="1"/>
</dbReference>
<evidence type="ECO:0000256" key="2">
    <source>
        <dbReference type="ARBA" id="ARBA00022679"/>
    </source>
</evidence>
<dbReference type="SUPFAM" id="SSF142764">
    <property type="entry name" value="YgbK-like"/>
    <property type="match status" value="1"/>
</dbReference>
<evidence type="ECO:0000256" key="3">
    <source>
        <dbReference type="ARBA" id="ARBA00022741"/>
    </source>
</evidence>
<feature type="domain" description="Four-carbon acid sugar kinase nucleotide binding" evidence="8">
    <location>
        <begin position="281"/>
        <end position="437"/>
    </location>
</feature>
<dbReference type="EMBL" id="BSPB01000001">
    <property type="protein sequence ID" value="GLS12816.1"/>
    <property type="molecule type" value="Genomic_DNA"/>
</dbReference>
<dbReference type="InterPro" id="IPR031475">
    <property type="entry name" value="NBD_C"/>
</dbReference>
<evidence type="ECO:0000259" key="8">
    <source>
        <dbReference type="Pfam" id="PF17042"/>
    </source>
</evidence>
<reference evidence="10" key="1">
    <citation type="journal article" date="2019" name="Int. J. Syst. Evol. Microbiol.">
        <title>The Global Catalogue of Microorganisms (GCM) 10K type strain sequencing project: providing services to taxonomists for standard genome sequencing and annotation.</title>
        <authorList>
            <consortium name="The Broad Institute Genomics Platform"/>
            <consortium name="The Broad Institute Genome Sequencing Center for Infectious Disease"/>
            <person name="Wu L."/>
            <person name="Ma J."/>
        </authorList>
    </citation>
    <scope>NUCLEOTIDE SEQUENCE [LARGE SCALE GENOMIC DNA]</scope>
    <source>
        <strain evidence="10">NBRC 109341</strain>
    </source>
</reference>
<evidence type="ECO:0008006" key="11">
    <source>
        <dbReference type="Google" id="ProtNLM"/>
    </source>
</evidence>
<gene>
    <name evidence="9" type="ORF">GCM10007935_02420</name>
</gene>
<evidence type="ECO:0000256" key="5">
    <source>
        <dbReference type="ARBA" id="ARBA00022840"/>
    </source>
</evidence>
<protein>
    <recommendedName>
        <fullName evidence="11">Four-carbon acid sugar kinase family protein</fullName>
    </recommendedName>
</protein>
<keyword evidence="10" id="KW-1185">Reference proteome</keyword>
<evidence type="ECO:0000256" key="1">
    <source>
        <dbReference type="ARBA" id="ARBA00005715"/>
    </source>
</evidence>
<dbReference type="RefSeq" id="WP_284306298.1">
    <property type="nucleotide sequence ID" value="NZ_BSPB01000001.1"/>
</dbReference>
<evidence type="ECO:0000259" key="7">
    <source>
        <dbReference type="Pfam" id="PF07005"/>
    </source>
</evidence>